<dbReference type="EMBL" id="SHKY01000001">
    <property type="protein sequence ID" value="RZU50224.1"/>
    <property type="molecule type" value="Genomic_DNA"/>
</dbReference>
<dbReference type="PROSITE" id="PS51257">
    <property type="entry name" value="PROKAR_LIPOPROTEIN"/>
    <property type="match status" value="1"/>
</dbReference>
<proteinExistence type="predicted"/>
<dbReference type="AlphaFoldDB" id="A0A4Q7ZID8"/>
<evidence type="ECO:0000313" key="2">
    <source>
        <dbReference type="EMBL" id="RZU50224.1"/>
    </source>
</evidence>
<keyword evidence="1" id="KW-1133">Transmembrane helix</keyword>
<evidence type="ECO:0000256" key="1">
    <source>
        <dbReference type="SAM" id="Phobius"/>
    </source>
</evidence>
<feature type="transmembrane region" description="Helical" evidence="1">
    <location>
        <begin position="39"/>
        <end position="57"/>
    </location>
</feature>
<feature type="transmembrane region" description="Helical" evidence="1">
    <location>
        <begin position="133"/>
        <end position="157"/>
    </location>
</feature>
<name>A0A4Q7ZID8_9ACTN</name>
<evidence type="ECO:0000313" key="3">
    <source>
        <dbReference type="Proteomes" id="UP000292564"/>
    </source>
</evidence>
<dbReference type="Proteomes" id="UP000292564">
    <property type="component" value="Unassembled WGS sequence"/>
</dbReference>
<dbReference type="RefSeq" id="WP_130509187.1">
    <property type="nucleotide sequence ID" value="NZ_SHKY01000001.1"/>
</dbReference>
<keyword evidence="1" id="KW-0472">Membrane</keyword>
<feature type="transmembrane region" description="Helical" evidence="1">
    <location>
        <begin position="69"/>
        <end position="98"/>
    </location>
</feature>
<comment type="caution">
    <text evidence="2">The sequence shown here is derived from an EMBL/GenBank/DDBJ whole genome shotgun (WGS) entry which is preliminary data.</text>
</comment>
<dbReference type="OrthoDB" id="3298215at2"/>
<protein>
    <submittedName>
        <fullName evidence="2">Uncharacterized protein</fullName>
    </submittedName>
</protein>
<feature type="transmembrane region" description="Helical" evidence="1">
    <location>
        <begin position="12"/>
        <end position="33"/>
    </location>
</feature>
<reference evidence="2 3" key="1">
    <citation type="submission" date="2019-02" db="EMBL/GenBank/DDBJ databases">
        <title>Sequencing the genomes of 1000 actinobacteria strains.</title>
        <authorList>
            <person name="Klenk H.-P."/>
        </authorList>
    </citation>
    <scope>NUCLEOTIDE SEQUENCE [LARGE SCALE GENOMIC DNA]</scope>
    <source>
        <strain evidence="2 3">DSM 45162</strain>
    </source>
</reference>
<organism evidence="2 3">
    <name type="scientific">Krasilnikovia cinnamomea</name>
    <dbReference type="NCBI Taxonomy" id="349313"/>
    <lineage>
        <taxon>Bacteria</taxon>
        <taxon>Bacillati</taxon>
        <taxon>Actinomycetota</taxon>
        <taxon>Actinomycetes</taxon>
        <taxon>Micromonosporales</taxon>
        <taxon>Micromonosporaceae</taxon>
        <taxon>Krasilnikovia</taxon>
    </lineage>
</organism>
<gene>
    <name evidence="2" type="ORF">EV385_1990</name>
</gene>
<accession>A0A4Q7ZID8</accession>
<keyword evidence="3" id="KW-1185">Reference proteome</keyword>
<keyword evidence="1" id="KW-0812">Transmembrane</keyword>
<sequence>MRQRLWLRIAAVVPVLVGACTLVGGLTWVLLNLHGPEPVLDVTVGAVLAVGGLVLLMPHRTRLPVAATAIAAAATGLAGTVAGIAVSTSQAFGAYAYLTTRGWPYRWLSRGAIADDLTTAERVAGVQSWQVDVLALAANLLVWSYVGLLAAGAAVAVRRTMAARATAMAGGGRATTEDVGPLP</sequence>